<dbReference type="HAMAP" id="MF_00984">
    <property type="entry name" value="SSB"/>
    <property type="match status" value="1"/>
</dbReference>
<feature type="compositionally biased region" description="Polar residues" evidence="4">
    <location>
        <begin position="198"/>
        <end position="210"/>
    </location>
</feature>
<feature type="compositionally biased region" description="Low complexity" evidence="4">
    <location>
        <begin position="183"/>
        <end position="197"/>
    </location>
</feature>
<evidence type="ECO:0000313" key="6">
    <source>
        <dbReference type="Proteomes" id="UP000658127"/>
    </source>
</evidence>
<gene>
    <name evidence="5" type="ORF">GCM10011610_25770</name>
</gene>
<dbReference type="NCBIfam" id="TIGR00621">
    <property type="entry name" value="ssb"/>
    <property type="match status" value="1"/>
</dbReference>
<dbReference type="PANTHER" id="PTHR10302">
    <property type="entry name" value="SINGLE-STRANDED DNA-BINDING PROTEIN"/>
    <property type="match status" value="1"/>
</dbReference>
<dbReference type="PANTHER" id="PTHR10302:SF27">
    <property type="entry name" value="SINGLE-STRANDED DNA-BINDING PROTEIN"/>
    <property type="match status" value="1"/>
</dbReference>
<dbReference type="Gene3D" id="2.40.50.140">
    <property type="entry name" value="Nucleic acid-binding proteins"/>
    <property type="match status" value="1"/>
</dbReference>
<feature type="compositionally biased region" description="Gly residues" evidence="4">
    <location>
        <begin position="228"/>
        <end position="237"/>
    </location>
</feature>
<dbReference type="EMBL" id="BMNE01000003">
    <property type="protein sequence ID" value="GGN78356.1"/>
    <property type="molecule type" value="Genomic_DNA"/>
</dbReference>
<feature type="region of interest" description="Disordered" evidence="4">
    <location>
        <begin position="166"/>
        <end position="237"/>
    </location>
</feature>
<accession>A0ABQ2KG13</accession>
<dbReference type="CDD" id="cd04496">
    <property type="entry name" value="SSB_OBF"/>
    <property type="match status" value="1"/>
</dbReference>
<comment type="caution">
    <text evidence="5">The sequence shown here is derived from an EMBL/GenBank/DDBJ whole genome shotgun (WGS) entry which is preliminary data.</text>
</comment>
<sequence>MTGDPTLPLTSRLREGIRDRRFSNFAVGRQTRCRLDTSSGQSVTLNLEVPMAGDTVITVTGNLTAPPELRFTPAGIAVANFTVASTSRFFDRQANEWRDGDALFLRCNLWREAAENAAESLERGARVIVTGRLKQRSYETREGEKRTVVELEVDEVGPSLRNATAKVTRTGRTGSSGGGFAQPDTTTRTTRANDTPAAQTQNLTPRTGDTSEPAGGRAPWETPVSAGAGAGFGEPSF</sequence>
<evidence type="ECO:0000256" key="3">
    <source>
        <dbReference type="RuleBase" id="RU000524"/>
    </source>
</evidence>
<name>A0ABQ2KG13_9NOCA</name>
<evidence type="ECO:0000256" key="1">
    <source>
        <dbReference type="ARBA" id="ARBA00023125"/>
    </source>
</evidence>
<reference evidence="6" key="1">
    <citation type="journal article" date="2019" name="Int. J. Syst. Evol. Microbiol.">
        <title>The Global Catalogue of Microorganisms (GCM) 10K type strain sequencing project: providing services to taxonomists for standard genome sequencing and annotation.</title>
        <authorList>
            <consortium name="The Broad Institute Genomics Platform"/>
            <consortium name="The Broad Institute Genome Sequencing Center for Infectious Disease"/>
            <person name="Wu L."/>
            <person name="Ma J."/>
        </authorList>
    </citation>
    <scope>NUCLEOTIDE SEQUENCE [LARGE SCALE GENOMIC DNA]</scope>
    <source>
        <strain evidence="6">CGMCC 4.7329</strain>
    </source>
</reference>
<evidence type="ECO:0000256" key="2">
    <source>
        <dbReference type="HAMAP-Rule" id="MF_00984"/>
    </source>
</evidence>
<evidence type="ECO:0000256" key="4">
    <source>
        <dbReference type="SAM" id="MobiDB-lite"/>
    </source>
</evidence>
<keyword evidence="1 2" id="KW-0238">DNA-binding</keyword>
<dbReference type="InterPro" id="IPR011344">
    <property type="entry name" value="ssDNA-bd"/>
</dbReference>
<dbReference type="SUPFAM" id="SSF50249">
    <property type="entry name" value="Nucleic acid-binding proteins"/>
    <property type="match status" value="1"/>
</dbReference>
<evidence type="ECO:0000313" key="5">
    <source>
        <dbReference type="EMBL" id="GGN78356.1"/>
    </source>
</evidence>
<comment type="subunit">
    <text evidence="2">Homotetramer.</text>
</comment>
<proteinExistence type="inferred from homology"/>
<organism evidence="5 6">
    <name type="scientific">Nocardia rhizosphaerihabitans</name>
    <dbReference type="NCBI Taxonomy" id="1691570"/>
    <lineage>
        <taxon>Bacteria</taxon>
        <taxon>Bacillati</taxon>
        <taxon>Actinomycetota</taxon>
        <taxon>Actinomycetes</taxon>
        <taxon>Mycobacteriales</taxon>
        <taxon>Nocardiaceae</taxon>
        <taxon>Nocardia</taxon>
    </lineage>
</organism>
<dbReference type="NCBIfam" id="NF005851">
    <property type="entry name" value="PRK07772.1"/>
    <property type="match status" value="1"/>
</dbReference>
<dbReference type="InterPro" id="IPR012340">
    <property type="entry name" value="NA-bd_OB-fold"/>
</dbReference>
<dbReference type="Pfam" id="PF00436">
    <property type="entry name" value="SSB"/>
    <property type="match status" value="1"/>
</dbReference>
<dbReference type="PROSITE" id="PS50935">
    <property type="entry name" value="SSB"/>
    <property type="match status" value="1"/>
</dbReference>
<comment type="caution">
    <text evidence="2">Lacks conserved residue(s) required for the propagation of feature annotation.</text>
</comment>
<dbReference type="InterPro" id="IPR000424">
    <property type="entry name" value="Primosome_PriB/ssb"/>
</dbReference>
<protein>
    <recommendedName>
        <fullName evidence="2 3">Single-stranded DNA-binding protein</fullName>
        <shortName evidence="2">SSB</shortName>
    </recommendedName>
</protein>
<dbReference type="Proteomes" id="UP000658127">
    <property type="component" value="Unassembled WGS sequence"/>
</dbReference>
<keyword evidence="6" id="KW-1185">Reference proteome</keyword>